<comment type="similarity">
    <text evidence="1">Belongs to the arrestin family.</text>
</comment>
<evidence type="ECO:0000313" key="3">
    <source>
        <dbReference type="EMBL" id="CAG5132834.1"/>
    </source>
</evidence>
<feature type="non-terminal residue" evidence="3">
    <location>
        <position position="189"/>
    </location>
</feature>
<dbReference type="PANTHER" id="PTHR11188">
    <property type="entry name" value="ARRESTIN DOMAIN CONTAINING PROTEIN"/>
    <property type="match status" value="1"/>
</dbReference>
<sequence>MGKVKSCSIVLTDPWQVYRPGDSVSGITTLEIDGQIKVRKIRVVCKGQALTKWERFMKRGFESDYESTEVYCNTYMDVYTANNLMPTGMYKYKFSFKLPREGIPSSFEGSMGAIRYWITVEVDKPFLSFNDKFYKSFTVLANIDLNEAVYRVRIGHAGTLTASLSLDRLGYCPGEQVKRFTLTGTCKIR</sequence>
<dbReference type="GO" id="GO:0015031">
    <property type="term" value="P:protein transport"/>
    <property type="evidence" value="ECO:0007669"/>
    <property type="project" value="TreeGrafter"/>
</dbReference>
<dbReference type="AlphaFoldDB" id="A0A8S3ZU91"/>
<dbReference type="InterPro" id="IPR014756">
    <property type="entry name" value="Ig_E-set"/>
</dbReference>
<keyword evidence="4" id="KW-1185">Reference proteome</keyword>
<evidence type="ECO:0000256" key="1">
    <source>
        <dbReference type="ARBA" id="ARBA00005298"/>
    </source>
</evidence>
<dbReference type="Pfam" id="PF00339">
    <property type="entry name" value="Arrestin_N"/>
    <property type="match status" value="1"/>
</dbReference>
<dbReference type="InterPro" id="IPR050357">
    <property type="entry name" value="Arrestin_domain-protein"/>
</dbReference>
<reference evidence="3" key="1">
    <citation type="submission" date="2021-04" db="EMBL/GenBank/DDBJ databases">
        <authorList>
            <consortium name="Molecular Ecology Group"/>
        </authorList>
    </citation>
    <scope>NUCLEOTIDE SEQUENCE</scope>
</reference>
<evidence type="ECO:0000259" key="2">
    <source>
        <dbReference type="Pfam" id="PF00339"/>
    </source>
</evidence>
<evidence type="ECO:0000313" key="4">
    <source>
        <dbReference type="Proteomes" id="UP000678393"/>
    </source>
</evidence>
<dbReference type="InterPro" id="IPR011021">
    <property type="entry name" value="Arrestin-like_N"/>
</dbReference>
<organism evidence="3 4">
    <name type="scientific">Candidula unifasciata</name>
    <dbReference type="NCBI Taxonomy" id="100452"/>
    <lineage>
        <taxon>Eukaryota</taxon>
        <taxon>Metazoa</taxon>
        <taxon>Spiralia</taxon>
        <taxon>Lophotrochozoa</taxon>
        <taxon>Mollusca</taxon>
        <taxon>Gastropoda</taxon>
        <taxon>Heterobranchia</taxon>
        <taxon>Euthyneura</taxon>
        <taxon>Panpulmonata</taxon>
        <taxon>Eupulmonata</taxon>
        <taxon>Stylommatophora</taxon>
        <taxon>Helicina</taxon>
        <taxon>Helicoidea</taxon>
        <taxon>Geomitridae</taxon>
        <taxon>Candidula</taxon>
    </lineage>
</organism>
<dbReference type="EMBL" id="CAJHNH020005679">
    <property type="protein sequence ID" value="CAG5132834.1"/>
    <property type="molecule type" value="Genomic_DNA"/>
</dbReference>
<proteinExistence type="inferred from homology"/>
<dbReference type="InterPro" id="IPR014752">
    <property type="entry name" value="Arrestin-like_C"/>
</dbReference>
<dbReference type="GO" id="GO:0005737">
    <property type="term" value="C:cytoplasm"/>
    <property type="evidence" value="ECO:0007669"/>
    <property type="project" value="TreeGrafter"/>
</dbReference>
<comment type="caution">
    <text evidence="3">The sequence shown here is derived from an EMBL/GenBank/DDBJ whole genome shotgun (WGS) entry which is preliminary data.</text>
</comment>
<dbReference type="Gene3D" id="2.60.40.640">
    <property type="match status" value="1"/>
</dbReference>
<dbReference type="OrthoDB" id="2333384at2759"/>
<dbReference type="Proteomes" id="UP000678393">
    <property type="component" value="Unassembled WGS sequence"/>
</dbReference>
<gene>
    <name evidence="3" type="ORF">CUNI_LOCUS18392</name>
</gene>
<name>A0A8S3ZU91_9EUPU</name>
<feature type="domain" description="Arrestin-like N-terminal" evidence="2">
    <location>
        <begin position="7"/>
        <end position="146"/>
    </location>
</feature>
<dbReference type="SUPFAM" id="SSF81296">
    <property type="entry name" value="E set domains"/>
    <property type="match status" value="1"/>
</dbReference>
<dbReference type="PANTHER" id="PTHR11188:SF17">
    <property type="entry name" value="FI21816P1"/>
    <property type="match status" value="1"/>
</dbReference>
<accession>A0A8S3ZU91</accession>
<protein>
    <recommendedName>
        <fullName evidence="2">Arrestin-like N-terminal domain-containing protein</fullName>
    </recommendedName>
</protein>